<accession>A0A165FGS1</accession>
<dbReference type="Proteomes" id="UP000076632">
    <property type="component" value="Unassembled WGS sequence"/>
</dbReference>
<evidence type="ECO:0000313" key="2">
    <source>
        <dbReference type="Proteomes" id="UP000076632"/>
    </source>
</evidence>
<dbReference type="GeneID" id="28894724"/>
<dbReference type="InParanoid" id="A0A165FGS1"/>
<proteinExistence type="predicted"/>
<keyword evidence="2" id="KW-1185">Reference proteome</keyword>
<name>A0A165FGS1_XYLHT</name>
<organism evidence="1 2">
    <name type="scientific">Xylona heveae (strain CBS 132557 / TC161)</name>
    <dbReference type="NCBI Taxonomy" id="1328760"/>
    <lineage>
        <taxon>Eukaryota</taxon>
        <taxon>Fungi</taxon>
        <taxon>Dikarya</taxon>
        <taxon>Ascomycota</taxon>
        <taxon>Pezizomycotina</taxon>
        <taxon>Xylonomycetes</taxon>
        <taxon>Xylonales</taxon>
        <taxon>Xylonaceae</taxon>
        <taxon>Xylona</taxon>
    </lineage>
</organism>
<gene>
    <name evidence="1" type="ORF">L228DRAFT_183061</name>
</gene>
<protein>
    <recommendedName>
        <fullName evidence="3">BZIP domain-containing protein</fullName>
    </recommendedName>
</protein>
<dbReference type="AlphaFoldDB" id="A0A165FGS1"/>
<dbReference type="CDD" id="cd14688">
    <property type="entry name" value="bZIP_YAP"/>
    <property type="match status" value="1"/>
</dbReference>
<evidence type="ECO:0008006" key="3">
    <source>
        <dbReference type="Google" id="ProtNLM"/>
    </source>
</evidence>
<dbReference type="RefSeq" id="XP_018186514.1">
    <property type="nucleotide sequence ID" value="XM_018329587.1"/>
</dbReference>
<sequence length="190" mass="21287">MDTLRLANDELNKDTDVERRKARNRIAQRNYRKNIKDRLRELDILRARETTGRPLNVNQIANASSKATCSEESVEQMGVRNHGRGPITPQPSDSLCIGEDIPTSHIQSLQFPARDGTKGSSDVLHLDWTETPVLPSPPSACNLASVGSLERDAQMEHPRASDLDSCQSVRKQHLLIAPSHYIPFSMRKLL</sequence>
<reference evidence="1 2" key="1">
    <citation type="journal article" date="2016" name="Fungal Biol.">
        <title>The genome of Xylona heveae provides a window into fungal endophytism.</title>
        <authorList>
            <person name="Gazis R."/>
            <person name="Kuo A."/>
            <person name="Riley R."/>
            <person name="LaButti K."/>
            <person name="Lipzen A."/>
            <person name="Lin J."/>
            <person name="Amirebrahimi M."/>
            <person name="Hesse C.N."/>
            <person name="Spatafora J.W."/>
            <person name="Henrissat B."/>
            <person name="Hainaut M."/>
            <person name="Grigoriev I.V."/>
            <person name="Hibbett D.S."/>
        </authorList>
    </citation>
    <scope>NUCLEOTIDE SEQUENCE [LARGE SCALE GENOMIC DNA]</scope>
    <source>
        <strain evidence="1 2">TC161</strain>
    </source>
</reference>
<evidence type="ECO:0000313" key="1">
    <source>
        <dbReference type="EMBL" id="KZF20959.1"/>
    </source>
</evidence>
<dbReference type="OrthoDB" id="194358at2759"/>
<dbReference type="EMBL" id="KV407462">
    <property type="protein sequence ID" value="KZF20959.1"/>
    <property type="molecule type" value="Genomic_DNA"/>
</dbReference>